<evidence type="ECO:0000256" key="2">
    <source>
        <dbReference type="ARBA" id="ARBA00006679"/>
    </source>
</evidence>
<organism evidence="8 9">
    <name type="scientific">Bacteroides fluxus YIT 12057</name>
    <dbReference type="NCBI Taxonomy" id="763034"/>
    <lineage>
        <taxon>Bacteria</taxon>
        <taxon>Pseudomonadati</taxon>
        <taxon>Bacteroidota</taxon>
        <taxon>Bacteroidia</taxon>
        <taxon>Bacteroidales</taxon>
        <taxon>Bacteroidaceae</taxon>
        <taxon>Bacteroides</taxon>
    </lineage>
</organism>
<evidence type="ECO:0000256" key="1">
    <source>
        <dbReference type="ARBA" id="ARBA00004651"/>
    </source>
</evidence>
<dbReference type="PANTHER" id="PTHR33452">
    <property type="entry name" value="OXIDOREDUCTASE CATD-RELATED"/>
    <property type="match status" value="1"/>
</dbReference>
<name>F3PUA0_9BACE</name>
<feature type="transmembrane region" description="Helical" evidence="7">
    <location>
        <begin position="113"/>
        <end position="133"/>
    </location>
</feature>
<dbReference type="HOGENOM" id="CLU_058421_6_5_10"/>
<reference evidence="8 9" key="1">
    <citation type="submission" date="2011-02" db="EMBL/GenBank/DDBJ databases">
        <authorList>
            <person name="Weinstock G."/>
            <person name="Sodergren E."/>
            <person name="Clifton S."/>
            <person name="Fulton L."/>
            <person name="Fulton B."/>
            <person name="Courtney L."/>
            <person name="Fronick C."/>
            <person name="Harrison M."/>
            <person name="Strong C."/>
            <person name="Farmer C."/>
            <person name="Delahaunty K."/>
            <person name="Markovic C."/>
            <person name="Hall O."/>
            <person name="Minx P."/>
            <person name="Tomlinson C."/>
            <person name="Mitreva M."/>
            <person name="Hou S."/>
            <person name="Chen J."/>
            <person name="Wollam A."/>
            <person name="Pepin K.H."/>
            <person name="Johnson M."/>
            <person name="Bhonagiri V."/>
            <person name="Zhang X."/>
            <person name="Suruliraj S."/>
            <person name="Warren W."/>
            <person name="Chinwalla A."/>
            <person name="Mardis E.R."/>
            <person name="Wilson R.K."/>
        </authorList>
    </citation>
    <scope>NUCLEOTIDE SEQUENCE [LARGE SCALE GENOMIC DNA]</scope>
    <source>
        <strain evidence="8 9">YIT 12057</strain>
    </source>
</reference>
<feature type="transmembrane region" description="Helical" evidence="7">
    <location>
        <begin position="85"/>
        <end position="101"/>
    </location>
</feature>
<keyword evidence="9" id="KW-1185">Reference proteome</keyword>
<comment type="caution">
    <text evidence="8">The sequence shown here is derived from an EMBL/GenBank/DDBJ whole genome shotgun (WGS) entry which is preliminary data.</text>
</comment>
<keyword evidence="4 7" id="KW-0812">Transmembrane</keyword>
<comment type="similarity">
    <text evidence="2">Belongs to the DoxX family.</text>
</comment>
<evidence type="ECO:0000256" key="6">
    <source>
        <dbReference type="ARBA" id="ARBA00023136"/>
    </source>
</evidence>
<dbReference type="Proteomes" id="UP000003416">
    <property type="component" value="Unassembled WGS sequence"/>
</dbReference>
<gene>
    <name evidence="8" type="ORF">HMPREF9446_02323</name>
</gene>
<dbReference type="AlphaFoldDB" id="F3PUA0"/>
<keyword evidence="5 7" id="KW-1133">Transmembrane helix</keyword>
<dbReference type="eggNOG" id="COG2259">
    <property type="taxonomic scope" value="Bacteria"/>
</dbReference>
<dbReference type="PANTHER" id="PTHR33452:SF1">
    <property type="entry name" value="INNER MEMBRANE PROTEIN YPHA-RELATED"/>
    <property type="match status" value="1"/>
</dbReference>
<dbReference type="GO" id="GO:0005886">
    <property type="term" value="C:plasma membrane"/>
    <property type="evidence" value="ECO:0007669"/>
    <property type="project" value="UniProtKB-SubCell"/>
</dbReference>
<accession>F3PUA0</accession>
<sequence>MNMFKRLLFPSRPDGTAASAILLIVRIVFGLLLMNHGIEKWSNYQELSAVFPDPLGIGSPLSLGLAIFGELACSMAFIIGFLYRLAMIPMIFTMMVAFFVIHGNDPFAAKELAFIYLVVFVLMYIIGPGKFAVDHWIGKAFSQKAGR</sequence>
<proteinExistence type="inferred from homology"/>
<dbReference type="InterPro" id="IPR051907">
    <property type="entry name" value="DoxX-like_oxidoreductase"/>
</dbReference>
<protein>
    <submittedName>
        <fullName evidence="8">DoxX family protein</fullName>
    </submittedName>
</protein>
<dbReference type="EMBL" id="AFBN01000042">
    <property type="protein sequence ID" value="EGF56316.1"/>
    <property type="molecule type" value="Genomic_DNA"/>
</dbReference>
<keyword evidence="6 7" id="KW-0472">Membrane</keyword>
<dbReference type="STRING" id="763034.HMPREF9446_02323"/>
<dbReference type="InterPro" id="IPR032808">
    <property type="entry name" value="DoxX"/>
</dbReference>
<comment type="subcellular location">
    <subcellularLocation>
        <location evidence="1">Cell membrane</location>
        <topology evidence="1">Multi-pass membrane protein</topology>
    </subcellularLocation>
</comment>
<evidence type="ECO:0000256" key="3">
    <source>
        <dbReference type="ARBA" id="ARBA00022475"/>
    </source>
</evidence>
<evidence type="ECO:0000256" key="5">
    <source>
        <dbReference type="ARBA" id="ARBA00022989"/>
    </source>
</evidence>
<feature type="transmembrane region" description="Helical" evidence="7">
    <location>
        <begin position="20"/>
        <end position="38"/>
    </location>
</feature>
<evidence type="ECO:0000313" key="8">
    <source>
        <dbReference type="EMBL" id="EGF56316.1"/>
    </source>
</evidence>
<evidence type="ECO:0000256" key="4">
    <source>
        <dbReference type="ARBA" id="ARBA00022692"/>
    </source>
</evidence>
<keyword evidence="3" id="KW-1003">Cell membrane</keyword>
<dbReference type="Pfam" id="PF07681">
    <property type="entry name" value="DoxX"/>
    <property type="match status" value="1"/>
</dbReference>
<evidence type="ECO:0000313" key="9">
    <source>
        <dbReference type="Proteomes" id="UP000003416"/>
    </source>
</evidence>
<evidence type="ECO:0000256" key="7">
    <source>
        <dbReference type="SAM" id="Phobius"/>
    </source>
</evidence>